<name>A0ABT6S046_9ACTN</name>
<comment type="caution">
    <text evidence="2">The sequence shown here is derived from an EMBL/GenBank/DDBJ whole genome shotgun (WGS) entry which is preliminary data.</text>
</comment>
<feature type="region of interest" description="Disordered" evidence="1">
    <location>
        <begin position="1"/>
        <end position="84"/>
    </location>
</feature>
<organism evidence="2 3">
    <name type="scientific">Streptomyces solicavernae</name>
    <dbReference type="NCBI Taxonomy" id="3043614"/>
    <lineage>
        <taxon>Bacteria</taxon>
        <taxon>Bacillati</taxon>
        <taxon>Actinomycetota</taxon>
        <taxon>Actinomycetes</taxon>
        <taxon>Kitasatosporales</taxon>
        <taxon>Streptomycetaceae</taxon>
        <taxon>Streptomyces</taxon>
    </lineage>
</organism>
<sequence>TVNEDAEYELVRDDESVVQEPLTTPAHAVVSDPPAAVEPRTKPAEREPEAQGEGDVPPAASPADHVADTGTAAPAYVNSSVPVEPGGTVREDELVSVAAVACAPEPAVPAGAAADRTGTRSIVQMRLPHDEPTPTADADVAPPIAAANDASEATEATEEAKGERAFAPAPAGLKGADRVEFYYRQLSRAQQELSANELAPLLAAVAGYKDGTVRKYIGALRRGA</sequence>
<protein>
    <submittedName>
        <fullName evidence="2">Uncharacterized protein</fullName>
    </submittedName>
</protein>
<feature type="region of interest" description="Disordered" evidence="1">
    <location>
        <begin position="147"/>
        <end position="169"/>
    </location>
</feature>
<evidence type="ECO:0000313" key="3">
    <source>
        <dbReference type="Proteomes" id="UP001224661"/>
    </source>
</evidence>
<evidence type="ECO:0000256" key="1">
    <source>
        <dbReference type="SAM" id="MobiDB-lite"/>
    </source>
</evidence>
<gene>
    <name evidence="2" type="ORF">QIS99_28305</name>
</gene>
<proteinExistence type="predicted"/>
<feature type="compositionally biased region" description="Basic and acidic residues" evidence="1">
    <location>
        <begin position="39"/>
        <end position="49"/>
    </location>
</feature>
<accession>A0ABT6S046</accession>
<evidence type="ECO:0000313" key="2">
    <source>
        <dbReference type="EMBL" id="MDI3390065.1"/>
    </source>
</evidence>
<feature type="non-terminal residue" evidence="2">
    <location>
        <position position="1"/>
    </location>
</feature>
<keyword evidence="3" id="KW-1185">Reference proteome</keyword>
<reference evidence="2 3" key="1">
    <citation type="submission" date="2023-05" db="EMBL/GenBank/DDBJ databases">
        <title>Draft genome sequence of Streptomyces sp. B-S-A8 isolated from a cave soil in Thailand.</title>
        <authorList>
            <person name="Chamroensaksri N."/>
            <person name="Muangham S."/>
        </authorList>
    </citation>
    <scope>NUCLEOTIDE SEQUENCE [LARGE SCALE GENOMIC DNA]</scope>
    <source>
        <strain evidence="2 3">B-S-A8</strain>
    </source>
</reference>
<dbReference type="Proteomes" id="UP001224661">
    <property type="component" value="Unassembled WGS sequence"/>
</dbReference>
<dbReference type="EMBL" id="JASCIR010000037">
    <property type="protein sequence ID" value="MDI3390065.1"/>
    <property type="molecule type" value="Genomic_DNA"/>
</dbReference>